<keyword evidence="2" id="KW-1185">Reference proteome</keyword>
<dbReference type="Proteomes" id="UP001145114">
    <property type="component" value="Unassembled WGS sequence"/>
</dbReference>
<accession>A0ACC1HAR9</accession>
<reference evidence="1" key="1">
    <citation type="submission" date="2022-06" db="EMBL/GenBank/DDBJ databases">
        <title>Phylogenomic reconstructions and comparative analyses of Kickxellomycotina fungi.</title>
        <authorList>
            <person name="Reynolds N.K."/>
            <person name="Stajich J.E."/>
            <person name="Barry K."/>
            <person name="Grigoriev I.V."/>
            <person name="Crous P."/>
            <person name="Smith M.E."/>
        </authorList>
    </citation>
    <scope>NUCLEOTIDE SEQUENCE</scope>
    <source>
        <strain evidence="1">RSA 2271</strain>
    </source>
</reference>
<protein>
    <submittedName>
        <fullName evidence="1">Uncharacterized protein</fullName>
    </submittedName>
</protein>
<dbReference type="EMBL" id="JAMZIH010006707">
    <property type="protein sequence ID" value="KAJ1673655.1"/>
    <property type="molecule type" value="Genomic_DNA"/>
</dbReference>
<comment type="caution">
    <text evidence="1">The sequence shown here is derived from an EMBL/GenBank/DDBJ whole genome shotgun (WGS) entry which is preliminary data.</text>
</comment>
<sequence length="474" mass="53310">MWHLEPVKEPIEEGVDEEEGVEAESEGCEAEVIRDRQPAYCFTAQQAKVFERVRTAAYAMIGAREGSDIESETSSSSTGSTHSRARPASTSAHPRACQIADEEDDTSELEGHILDFFIALLDHDISDNEFQNTLYSGLAILGIRAEYGWQSALLYMPILSVIVTVARMLVLYKAKQARDDEVWNWWQLTGESEAKAWERARSHFDRVRNMVRQFMMIIAFNGQLSLMDLVLRLRAYGKAVQANTNADGVVDWHGNELLIGRVQFGMASLRAMIHGLLHAARAQLRRAVLLLDVDEDGEPAVVATPRGEPGGATVWPVIRWDQLVDNAAETKAGWSFTKDPRNQEVFGSMDGKWWLANQVAGEEQLRRQFFRADTGTRGRRGRGVSSGGARWRMEHIYEYGEVIKAFREQLLVLMHMSGRQPACGTKLVMVQYKNSTEGEIRGLFVEDGAVVFVMMYSKTMGMSAKAKVIHWYLP</sequence>
<proteinExistence type="predicted"/>
<evidence type="ECO:0000313" key="1">
    <source>
        <dbReference type="EMBL" id="KAJ1673655.1"/>
    </source>
</evidence>
<evidence type="ECO:0000313" key="2">
    <source>
        <dbReference type="Proteomes" id="UP001145114"/>
    </source>
</evidence>
<organism evidence="1 2">
    <name type="scientific">Spiromyces aspiralis</name>
    <dbReference type="NCBI Taxonomy" id="68401"/>
    <lineage>
        <taxon>Eukaryota</taxon>
        <taxon>Fungi</taxon>
        <taxon>Fungi incertae sedis</taxon>
        <taxon>Zoopagomycota</taxon>
        <taxon>Kickxellomycotina</taxon>
        <taxon>Kickxellomycetes</taxon>
        <taxon>Kickxellales</taxon>
        <taxon>Kickxellaceae</taxon>
        <taxon>Spiromyces</taxon>
    </lineage>
</organism>
<gene>
    <name evidence="1" type="ORF">EV182_004814</name>
</gene>
<name>A0ACC1HAR9_9FUNG</name>